<organism evidence="2">
    <name type="scientific">marine sediment metagenome</name>
    <dbReference type="NCBI Taxonomy" id="412755"/>
    <lineage>
        <taxon>unclassified sequences</taxon>
        <taxon>metagenomes</taxon>
        <taxon>ecological metagenomes</taxon>
    </lineage>
</organism>
<name>A0A0F9S3D6_9ZZZZ</name>
<accession>A0A0F9S3D6</accession>
<proteinExistence type="predicted"/>
<dbReference type="AlphaFoldDB" id="A0A0F9S3D6"/>
<evidence type="ECO:0000313" key="2">
    <source>
        <dbReference type="EMBL" id="KKN61579.1"/>
    </source>
</evidence>
<dbReference type="EMBL" id="LAZR01000653">
    <property type="protein sequence ID" value="KKN61579.1"/>
    <property type="molecule type" value="Genomic_DNA"/>
</dbReference>
<dbReference type="InterPro" id="IPR056957">
    <property type="entry name" value="Pam3_Gp34-like"/>
</dbReference>
<feature type="region of interest" description="Disordered" evidence="1">
    <location>
        <begin position="246"/>
        <end position="265"/>
    </location>
</feature>
<sequence>MTTTMDLMDRAQMEAVQADELKVGKDALATTSQNVPATIPEIPAELSMEGMEGIEQSDLMVPRMRVLQPTSKLDGTTGEFHFNLTGETKKTVVAVLLRVQKGRVMWNPDDLGAAPVCASDDDKMPRSGGTYANPCADCPMSKWGAENTPPACSATYNFLAADTEDDNAPFMLSLSKTSLKHAKRIISVFVLKHKPLWSGPVRIMSILVTGDKGKWYEVTFTPAPPKGFDWRPYREMYLGMKAMELRTDTEPTPPEGGLDEEELPF</sequence>
<evidence type="ECO:0000256" key="1">
    <source>
        <dbReference type="SAM" id="MobiDB-lite"/>
    </source>
</evidence>
<reference evidence="2" key="1">
    <citation type="journal article" date="2015" name="Nature">
        <title>Complex archaea that bridge the gap between prokaryotes and eukaryotes.</title>
        <authorList>
            <person name="Spang A."/>
            <person name="Saw J.H."/>
            <person name="Jorgensen S.L."/>
            <person name="Zaremba-Niedzwiedzka K."/>
            <person name="Martijn J."/>
            <person name="Lind A.E."/>
            <person name="van Eijk R."/>
            <person name="Schleper C."/>
            <person name="Guy L."/>
            <person name="Ettema T.J."/>
        </authorList>
    </citation>
    <scope>NUCLEOTIDE SEQUENCE</scope>
</reference>
<protein>
    <submittedName>
        <fullName evidence="2">Uncharacterized protein</fullName>
    </submittedName>
</protein>
<comment type="caution">
    <text evidence="2">The sequence shown here is derived from an EMBL/GenBank/DDBJ whole genome shotgun (WGS) entry which is preliminary data.</text>
</comment>
<gene>
    <name evidence="2" type="ORF">LCGC14_0520320</name>
</gene>
<dbReference type="Pfam" id="PF23977">
    <property type="entry name" value="Pam3_Gp34"/>
    <property type="match status" value="1"/>
</dbReference>